<proteinExistence type="predicted"/>
<name>A0A9W5YQW5_9EURO</name>
<feature type="region of interest" description="Disordered" evidence="1">
    <location>
        <begin position="123"/>
        <end position="149"/>
    </location>
</feature>
<feature type="region of interest" description="Disordered" evidence="1">
    <location>
        <begin position="30"/>
        <end position="98"/>
    </location>
</feature>
<comment type="caution">
    <text evidence="2">The sequence shown here is derived from an EMBL/GenBank/DDBJ whole genome shotgun (WGS) entry which is preliminary data.</text>
</comment>
<accession>A0A9W5YQW5</accession>
<dbReference type="AlphaFoldDB" id="A0A9W5YQW5"/>
<evidence type="ECO:0000313" key="2">
    <source>
        <dbReference type="EMBL" id="GKZ20371.1"/>
    </source>
</evidence>
<evidence type="ECO:0000313" key="3">
    <source>
        <dbReference type="Proteomes" id="UP001143548"/>
    </source>
</evidence>
<evidence type="ECO:0000256" key="1">
    <source>
        <dbReference type="SAM" id="MobiDB-lite"/>
    </source>
</evidence>
<sequence>MERFSTYLPQYIKDQLEGLGLDNVYLPVSMTGNPHGPDMQHRDLTESPAVERGDQLQGLPGSSSDEEHGQPELLSPRGRPEHTYTESEMSDDEYGEYFTDSSFDTARSKYYWMDGEKVYSTSPVRGASRFGPISRSATVEDVSSSIYDE</sequence>
<dbReference type="EMBL" id="BROQ01000028">
    <property type="protein sequence ID" value="GKZ20371.1"/>
    <property type="molecule type" value="Genomic_DNA"/>
</dbReference>
<protein>
    <submittedName>
        <fullName evidence="2">Uncharacterized protein</fullName>
    </submittedName>
</protein>
<reference evidence="2" key="1">
    <citation type="submission" date="2022-07" db="EMBL/GenBank/DDBJ databases">
        <title>Taxonomy of Aspergillus series Nigri: significant species reduction supported by multi-species coalescent approaches.</title>
        <authorList>
            <person name="Bian C."/>
            <person name="Kusuya Y."/>
            <person name="Sklenar F."/>
            <person name="D'hooge E."/>
            <person name="Yaguchi T."/>
            <person name="Takahashi H."/>
            <person name="Hubka V."/>
        </authorList>
    </citation>
    <scope>NUCLEOTIDE SEQUENCE</scope>
    <source>
        <strain evidence="2">CBS 733.88</strain>
    </source>
</reference>
<feature type="compositionally biased region" description="Basic and acidic residues" evidence="1">
    <location>
        <begin position="38"/>
        <end position="54"/>
    </location>
</feature>
<gene>
    <name evidence="2" type="ORF">AbraCBS73388_005683</name>
</gene>
<dbReference type="Proteomes" id="UP001143548">
    <property type="component" value="Unassembled WGS sequence"/>
</dbReference>
<feature type="compositionally biased region" description="Polar residues" evidence="1">
    <location>
        <begin position="135"/>
        <end position="149"/>
    </location>
</feature>
<organism evidence="2 3">
    <name type="scientific">Aspergillus brasiliensis</name>
    <dbReference type="NCBI Taxonomy" id="319629"/>
    <lineage>
        <taxon>Eukaryota</taxon>
        <taxon>Fungi</taxon>
        <taxon>Dikarya</taxon>
        <taxon>Ascomycota</taxon>
        <taxon>Pezizomycotina</taxon>
        <taxon>Eurotiomycetes</taxon>
        <taxon>Eurotiomycetidae</taxon>
        <taxon>Eurotiales</taxon>
        <taxon>Aspergillaceae</taxon>
        <taxon>Aspergillus</taxon>
        <taxon>Aspergillus subgen. Circumdati</taxon>
    </lineage>
</organism>